<comment type="similarity">
    <text evidence="3 10">Belongs to the TrpF family.</text>
</comment>
<dbReference type="NCBIfam" id="NF002300">
    <property type="entry name" value="PRK01222.1-7"/>
    <property type="match status" value="1"/>
</dbReference>
<dbReference type="CDD" id="cd00405">
    <property type="entry name" value="PRAI"/>
    <property type="match status" value="1"/>
</dbReference>
<evidence type="ECO:0000256" key="6">
    <source>
        <dbReference type="ARBA" id="ARBA00022605"/>
    </source>
</evidence>
<accession>A0A6N8FEI6</accession>
<dbReference type="UniPathway" id="UPA00035">
    <property type="reaction ID" value="UER00042"/>
</dbReference>
<evidence type="ECO:0000256" key="3">
    <source>
        <dbReference type="ARBA" id="ARBA00007571"/>
    </source>
</evidence>
<dbReference type="PANTHER" id="PTHR42894:SF1">
    <property type="entry name" value="N-(5'-PHOSPHORIBOSYL)ANTHRANILATE ISOMERASE"/>
    <property type="match status" value="1"/>
</dbReference>
<evidence type="ECO:0000313" key="13">
    <source>
        <dbReference type="Proteomes" id="UP000469125"/>
    </source>
</evidence>
<evidence type="ECO:0000259" key="11">
    <source>
        <dbReference type="Pfam" id="PF00697"/>
    </source>
</evidence>
<dbReference type="PANTHER" id="PTHR42894">
    <property type="entry name" value="N-(5'-PHOSPHORIBOSYL)ANTHRANILATE ISOMERASE"/>
    <property type="match status" value="1"/>
</dbReference>
<keyword evidence="6 10" id="KW-0028">Amino-acid biosynthesis</keyword>
<dbReference type="EMBL" id="WOCA01000003">
    <property type="protein sequence ID" value="MUK87933.1"/>
    <property type="molecule type" value="Genomic_DNA"/>
</dbReference>
<dbReference type="EC" id="5.3.1.24" evidence="4 10"/>
<sequence length="207" mass="22735">MRVKICGVKDSETVQGAVAAGVDYLGFMFAESKRKISMETAKELAAYVPKYVQKVGVFVNPTLDEVLSVMENVGLDMVQLHGDETPEFCNMIPVPVIKAFPIRSAEDIHRPKTYEVDYYLFDSPGGKYRGGSGMTFDWGLLAGIEIPREKVIVAGGLTPNNILAAKREINPAIVDVSSGVETDGVKDKEKIRAFIRAAKNEELTYDV</sequence>
<evidence type="ECO:0000256" key="4">
    <source>
        <dbReference type="ARBA" id="ARBA00012572"/>
    </source>
</evidence>
<keyword evidence="9 10" id="KW-0413">Isomerase</keyword>
<dbReference type="GO" id="GO:0000162">
    <property type="term" value="P:L-tryptophan biosynthetic process"/>
    <property type="evidence" value="ECO:0007669"/>
    <property type="project" value="UniProtKB-UniRule"/>
</dbReference>
<comment type="caution">
    <text evidence="12">The sequence shown here is derived from an EMBL/GenBank/DDBJ whole genome shotgun (WGS) entry which is preliminary data.</text>
</comment>
<dbReference type="InterPro" id="IPR001240">
    <property type="entry name" value="PRAI_dom"/>
</dbReference>
<dbReference type="InterPro" id="IPR044643">
    <property type="entry name" value="TrpF_fam"/>
</dbReference>
<evidence type="ECO:0000256" key="5">
    <source>
        <dbReference type="ARBA" id="ARBA00022272"/>
    </source>
</evidence>
<feature type="domain" description="N-(5'phosphoribosyl) anthranilate isomerase (PRAI)" evidence="11">
    <location>
        <begin position="3"/>
        <end position="196"/>
    </location>
</feature>
<keyword evidence="7 10" id="KW-0822">Tryptophan biosynthesis</keyword>
<evidence type="ECO:0000256" key="2">
    <source>
        <dbReference type="ARBA" id="ARBA00004664"/>
    </source>
</evidence>
<name>A0A6N8FEI6_9BACI</name>
<evidence type="ECO:0000256" key="9">
    <source>
        <dbReference type="ARBA" id="ARBA00023235"/>
    </source>
</evidence>
<evidence type="ECO:0000256" key="7">
    <source>
        <dbReference type="ARBA" id="ARBA00022822"/>
    </source>
</evidence>
<comment type="pathway">
    <text evidence="2 10">Amino-acid biosynthesis; L-tryptophan biosynthesis; L-tryptophan from chorismate: step 3/5.</text>
</comment>
<evidence type="ECO:0000256" key="10">
    <source>
        <dbReference type="HAMAP-Rule" id="MF_00135"/>
    </source>
</evidence>
<keyword evidence="13" id="KW-1185">Reference proteome</keyword>
<dbReference type="SUPFAM" id="SSF51366">
    <property type="entry name" value="Ribulose-phoshate binding barrel"/>
    <property type="match status" value="1"/>
</dbReference>
<dbReference type="FunFam" id="3.20.20.70:FF:000075">
    <property type="entry name" value="Tryptophan biosynthesis protein TRP1"/>
    <property type="match status" value="1"/>
</dbReference>
<organism evidence="12 13">
    <name type="scientific">Ornithinibacillus caprae</name>
    <dbReference type="NCBI Taxonomy" id="2678566"/>
    <lineage>
        <taxon>Bacteria</taxon>
        <taxon>Bacillati</taxon>
        <taxon>Bacillota</taxon>
        <taxon>Bacilli</taxon>
        <taxon>Bacillales</taxon>
        <taxon>Bacillaceae</taxon>
        <taxon>Ornithinibacillus</taxon>
    </lineage>
</organism>
<evidence type="ECO:0000256" key="1">
    <source>
        <dbReference type="ARBA" id="ARBA00001164"/>
    </source>
</evidence>
<dbReference type="InterPro" id="IPR011060">
    <property type="entry name" value="RibuloseP-bd_barrel"/>
</dbReference>
<dbReference type="InterPro" id="IPR013785">
    <property type="entry name" value="Aldolase_TIM"/>
</dbReference>
<protein>
    <recommendedName>
        <fullName evidence="5 10">N-(5'-phosphoribosyl)anthranilate isomerase</fullName>
        <shortName evidence="10">PRAI</shortName>
        <ecNumber evidence="4 10">5.3.1.24</ecNumber>
    </recommendedName>
</protein>
<reference evidence="12 13" key="1">
    <citation type="submission" date="2019-11" db="EMBL/GenBank/DDBJ databases">
        <authorList>
            <person name="Li X."/>
        </authorList>
    </citation>
    <scope>NUCLEOTIDE SEQUENCE [LARGE SCALE GENOMIC DNA]</scope>
    <source>
        <strain evidence="12 13">L9</strain>
    </source>
</reference>
<dbReference type="GO" id="GO:0004640">
    <property type="term" value="F:phosphoribosylanthranilate isomerase activity"/>
    <property type="evidence" value="ECO:0007669"/>
    <property type="project" value="UniProtKB-UniRule"/>
</dbReference>
<proteinExistence type="inferred from homology"/>
<comment type="catalytic activity">
    <reaction evidence="1 10">
        <text>N-(5-phospho-beta-D-ribosyl)anthranilate = 1-(2-carboxyphenylamino)-1-deoxy-D-ribulose 5-phosphate</text>
        <dbReference type="Rhea" id="RHEA:21540"/>
        <dbReference type="ChEBI" id="CHEBI:18277"/>
        <dbReference type="ChEBI" id="CHEBI:58613"/>
        <dbReference type="EC" id="5.3.1.24"/>
    </reaction>
</comment>
<dbReference type="RefSeq" id="WP_155667915.1">
    <property type="nucleotide sequence ID" value="NZ_WOCA01000003.1"/>
</dbReference>
<dbReference type="Proteomes" id="UP000469125">
    <property type="component" value="Unassembled WGS sequence"/>
</dbReference>
<keyword evidence="8 10" id="KW-0057">Aromatic amino acid biosynthesis</keyword>
<dbReference type="Pfam" id="PF00697">
    <property type="entry name" value="PRAI"/>
    <property type="match status" value="1"/>
</dbReference>
<dbReference type="HAMAP" id="MF_00135">
    <property type="entry name" value="PRAI"/>
    <property type="match status" value="1"/>
</dbReference>
<dbReference type="AlphaFoldDB" id="A0A6N8FEI6"/>
<gene>
    <name evidence="10" type="primary">trpF</name>
    <name evidence="12" type="ORF">GMD78_05915</name>
</gene>
<evidence type="ECO:0000313" key="12">
    <source>
        <dbReference type="EMBL" id="MUK87933.1"/>
    </source>
</evidence>
<evidence type="ECO:0000256" key="8">
    <source>
        <dbReference type="ARBA" id="ARBA00023141"/>
    </source>
</evidence>
<dbReference type="Gene3D" id="3.20.20.70">
    <property type="entry name" value="Aldolase class I"/>
    <property type="match status" value="1"/>
</dbReference>